<feature type="region of interest" description="Disordered" evidence="1">
    <location>
        <begin position="44"/>
        <end position="80"/>
    </location>
</feature>
<feature type="domain" description="TonB C-terminal" evidence="3">
    <location>
        <begin position="232"/>
        <end position="309"/>
    </location>
</feature>
<feature type="compositionally biased region" description="Low complexity" evidence="1">
    <location>
        <begin position="126"/>
        <end position="146"/>
    </location>
</feature>
<evidence type="ECO:0000259" key="3">
    <source>
        <dbReference type="Pfam" id="PF03544"/>
    </source>
</evidence>
<evidence type="ECO:0000313" key="5">
    <source>
        <dbReference type="Proteomes" id="UP001605989"/>
    </source>
</evidence>
<keyword evidence="2" id="KW-0472">Membrane</keyword>
<feature type="compositionally biased region" description="Gly residues" evidence="1">
    <location>
        <begin position="48"/>
        <end position="65"/>
    </location>
</feature>
<evidence type="ECO:0000313" key="4">
    <source>
        <dbReference type="EMBL" id="MFG6272631.1"/>
    </source>
</evidence>
<comment type="caution">
    <text evidence="4">The sequence shown here is derived from an EMBL/GenBank/DDBJ whole genome shotgun (WGS) entry which is preliminary data.</text>
</comment>
<protein>
    <submittedName>
        <fullName evidence="4">Energy transducer TonB</fullName>
    </submittedName>
</protein>
<feature type="compositionally biased region" description="Gly residues" evidence="1">
    <location>
        <begin position="158"/>
        <end position="204"/>
    </location>
</feature>
<dbReference type="Pfam" id="PF03544">
    <property type="entry name" value="TonB_C"/>
    <property type="match status" value="1"/>
</dbReference>
<feature type="transmembrane region" description="Helical" evidence="2">
    <location>
        <begin position="12"/>
        <end position="33"/>
    </location>
</feature>
<dbReference type="InterPro" id="IPR037682">
    <property type="entry name" value="TonB_C"/>
</dbReference>
<keyword evidence="2" id="KW-1133">Transmembrane helix</keyword>
<dbReference type="RefSeq" id="WP_113855274.1">
    <property type="nucleotide sequence ID" value="NZ_CP011940.1"/>
</dbReference>
<evidence type="ECO:0000256" key="2">
    <source>
        <dbReference type="SAM" id="Phobius"/>
    </source>
</evidence>
<feature type="compositionally biased region" description="Polar residues" evidence="1">
    <location>
        <begin position="67"/>
        <end position="80"/>
    </location>
</feature>
<name>A0ABW7DMM4_9FIRM</name>
<gene>
    <name evidence="4" type="ORF">ACGTZG_05450</name>
</gene>
<accession>A0ABW7DMM4</accession>
<feature type="region of interest" description="Disordered" evidence="1">
    <location>
        <begin position="96"/>
        <end position="204"/>
    </location>
</feature>
<keyword evidence="5" id="KW-1185">Reference proteome</keyword>
<reference evidence="4 5" key="1">
    <citation type="submission" date="2024-10" db="EMBL/GenBank/DDBJ databases">
        <authorList>
            <person name="Sang B.-I."/>
            <person name="Prabhaharan D."/>
        </authorList>
    </citation>
    <scope>NUCLEOTIDE SEQUENCE [LARGE SCALE GENOMIC DNA]</scope>
    <source>
        <strain evidence="4 5">MH</strain>
    </source>
</reference>
<feature type="compositionally biased region" description="Polar residues" evidence="1">
    <location>
        <begin position="96"/>
        <end position="112"/>
    </location>
</feature>
<sequence length="310" mass="30917">MNTLSWKKAYTVSGLIHVLFFFILALFFVHTAATQPPQMVMVELEGNGNTGSNGNGGGGGGGSSGTPGWQNTAFPQPLSESAVSSSLQAVNRAGSVATTAESAKIPSDQNRISIPDAAPASHTAEDAATPVPATAASAGSTTTESTNSNIGGDASGESGTGNGDGTGEGSGSGNGDGEGSGSGSGNGAGEGDGSGNGTGGGLGAGFIDNGDGSYTAPDASGIDYQILQDARAVYPDEARSIGYAKTVSVTAHILVGLDGSVESVSILSNPPNLGFREAAESALWQMRFSPMTYEGHPVKVPFEKTIYFQP</sequence>
<organism evidence="4 5">
    <name type="scientific">Megasphaera hexanoica</name>
    <dbReference type="NCBI Taxonomy" id="1675036"/>
    <lineage>
        <taxon>Bacteria</taxon>
        <taxon>Bacillati</taxon>
        <taxon>Bacillota</taxon>
        <taxon>Negativicutes</taxon>
        <taxon>Veillonellales</taxon>
        <taxon>Veillonellaceae</taxon>
        <taxon>Megasphaera</taxon>
    </lineage>
</organism>
<keyword evidence="2" id="KW-0812">Transmembrane</keyword>
<proteinExistence type="predicted"/>
<dbReference type="Proteomes" id="UP001605989">
    <property type="component" value="Unassembled WGS sequence"/>
</dbReference>
<dbReference type="EMBL" id="JBIEKR010000004">
    <property type="protein sequence ID" value="MFG6272631.1"/>
    <property type="molecule type" value="Genomic_DNA"/>
</dbReference>
<dbReference type="SUPFAM" id="SSF74653">
    <property type="entry name" value="TolA/TonB C-terminal domain"/>
    <property type="match status" value="1"/>
</dbReference>
<dbReference type="Gene3D" id="3.30.1150.10">
    <property type="match status" value="1"/>
</dbReference>
<evidence type="ECO:0000256" key="1">
    <source>
        <dbReference type="SAM" id="MobiDB-lite"/>
    </source>
</evidence>